<dbReference type="GO" id="GO:0016491">
    <property type="term" value="F:oxidoreductase activity"/>
    <property type="evidence" value="ECO:0007669"/>
    <property type="project" value="InterPro"/>
</dbReference>
<dbReference type="InParanoid" id="Q6BU63"/>
<dbReference type="GeneID" id="2900067"/>
<dbReference type="AlphaFoldDB" id="Q6BU63"/>
<evidence type="ECO:0000256" key="1">
    <source>
        <dbReference type="SAM" id="MobiDB-lite"/>
    </source>
</evidence>
<dbReference type="OMA" id="NHCLIAN"/>
<dbReference type="EMBL" id="CR382135">
    <property type="protein sequence ID" value="CAG86333.2"/>
    <property type="molecule type" value="Genomic_DNA"/>
</dbReference>
<dbReference type="SUPFAM" id="SSF52833">
    <property type="entry name" value="Thioredoxin-like"/>
    <property type="match status" value="1"/>
</dbReference>
<dbReference type="eggNOG" id="ENOG502SVID">
    <property type="taxonomic scope" value="Eukaryota"/>
</dbReference>
<feature type="region of interest" description="Disordered" evidence="1">
    <location>
        <begin position="210"/>
        <end position="246"/>
    </location>
</feature>
<dbReference type="OrthoDB" id="4084730at2759"/>
<accession>Q6BU63</accession>
<gene>
    <name evidence="2" type="ordered locus">DEHA2C13288g</name>
</gene>
<proteinExistence type="predicted"/>
<dbReference type="Pfam" id="PF07955">
    <property type="entry name" value="DUF1687"/>
    <property type="match status" value="1"/>
</dbReference>
<feature type="compositionally biased region" description="Polar residues" evidence="1">
    <location>
        <begin position="224"/>
        <end position="243"/>
    </location>
</feature>
<dbReference type="GO" id="GO:0005739">
    <property type="term" value="C:mitochondrion"/>
    <property type="evidence" value="ECO:0007669"/>
    <property type="project" value="InterPro"/>
</dbReference>
<organism evidence="2 3">
    <name type="scientific">Debaryomyces hansenii (strain ATCC 36239 / CBS 767 / BCRC 21394 / JCM 1990 / NBRC 0083 / IGC 2968)</name>
    <name type="common">Yeast</name>
    <name type="synonym">Torulaspora hansenii</name>
    <dbReference type="NCBI Taxonomy" id="284592"/>
    <lineage>
        <taxon>Eukaryota</taxon>
        <taxon>Fungi</taxon>
        <taxon>Dikarya</taxon>
        <taxon>Ascomycota</taxon>
        <taxon>Saccharomycotina</taxon>
        <taxon>Pichiomycetes</taxon>
        <taxon>Debaryomycetaceae</taxon>
        <taxon>Debaryomyces</taxon>
    </lineage>
</organism>
<dbReference type="RefSeq" id="XP_458256.2">
    <property type="nucleotide sequence ID" value="XM_458256.1"/>
</dbReference>
<keyword evidence="3" id="KW-1185">Reference proteome</keyword>
<dbReference type="Gene3D" id="3.40.30.10">
    <property type="entry name" value="Glutaredoxin"/>
    <property type="match status" value="1"/>
</dbReference>
<dbReference type="InterPro" id="IPR012882">
    <property type="entry name" value="Fmp46"/>
</dbReference>
<sequence length="260" mass="29474">MFRSFLRLANTSNVKTHNITIFHDTNSKLSHHLLGKLTGYSQLPNTFHRANGAGWFQKAGAHGQNISPAGIMSNKFNLELKINQTPSYQDYYFIHEHCTDIHPDNCTSFEKKFPLLFESQNITLCNSTATKHNKQKRFINDLSVLSQDEYNELAAQRSFFKAPLIIDWSNNLIAGDDKGLDRIMANYLACGIQDSHKNVLHEDSSVVAEAMEKETPSSDDNNHTDNNAGYATQGSPRRTNSRYNRNDIIHPHVAEFADLF</sequence>
<dbReference type="InterPro" id="IPR036249">
    <property type="entry name" value="Thioredoxin-like_sf"/>
</dbReference>
<evidence type="ECO:0000313" key="2">
    <source>
        <dbReference type="EMBL" id="CAG86333.2"/>
    </source>
</evidence>
<dbReference type="VEuPathDB" id="FungiDB:DEHA2C13288g"/>
<name>Q6BU63_DEBHA</name>
<dbReference type="KEGG" id="dha:DEHA2C13288g"/>
<dbReference type="Proteomes" id="UP000000599">
    <property type="component" value="Chromosome C"/>
</dbReference>
<evidence type="ECO:0000313" key="3">
    <source>
        <dbReference type="Proteomes" id="UP000000599"/>
    </source>
</evidence>
<reference evidence="2 3" key="1">
    <citation type="journal article" date="2004" name="Nature">
        <title>Genome evolution in yeasts.</title>
        <authorList>
            <consortium name="Genolevures"/>
            <person name="Dujon B."/>
            <person name="Sherman D."/>
            <person name="Fischer G."/>
            <person name="Durrens P."/>
            <person name="Casaregola S."/>
            <person name="Lafontaine I."/>
            <person name="de Montigny J."/>
            <person name="Marck C."/>
            <person name="Neuveglise C."/>
            <person name="Talla E."/>
            <person name="Goffard N."/>
            <person name="Frangeul L."/>
            <person name="Aigle M."/>
            <person name="Anthouard V."/>
            <person name="Babour A."/>
            <person name="Barbe V."/>
            <person name="Barnay S."/>
            <person name="Blanchin S."/>
            <person name="Beckerich J.M."/>
            <person name="Beyne E."/>
            <person name="Bleykasten C."/>
            <person name="Boisrame A."/>
            <person name="Boyer J."/>
            <person name="Cattolico L."/>
            <person name="Confanioleri F."/>
            <person name="de Daruvar A."/>
            <person name="Despons L."/>
            <person name="Fabre E."/>
            <person name="Fairhead C."/>
            <person name="Ferry-Dumazet H."/>
            <person name="Groppi A."/>
            <person name="Hantraye F."/>
            <person name="Hennequin C."/>
            <person name="Jauniaux N."/>
            <person name="Joyet P."/>
            <person name="Kachouri R."/>
            <person name="Kerrest A."/>
            <person name="Koszul R."/>
            <person name="Lemaire M."/>
            <person name="Lesur I."/>
            <person name="Ma L."/>
            <person name="Muller H."/>
            <person name="Nicaud J.M."/>
            <person name="Nikolski M."/>
            <person name="Oztas S."/>
            <person name="Ozier-Kalogeropoulos O."/>
            <person name="Pellenz S."/>
            <person name="Potier S."/>
            <person name="Richard G.F."/>
            <person name="Straub M.L."/>
            <person name="Suleau A."/>
            <person name="Swennene D."/>
            <person name="Tekaia F."/>
            <person name="Wesolowski-Louvel M."/>
            <person name="Westhof E."/>
            <person name="Wirth B."/>
            <person name="Zeniou-Meyer M."/>
            <person name="Zivanovic I."/>
            <person name="Bolotin-Fukuhara M."/>
            <person name="Thierry A."/>
            <person name="Bouchier C."/>
            <person name="Caudron B."/>
            <person name="Scarpelli C."/>
            <person name="Gaillardin C."/>
            <person name="Weissenbach J."/>
            <person name="Wincker P."/>
            <person name="Souciet J.L."/>
        </authorList>
    </citation>
    <scope>NUCLEOTIDE SEQUENCE [LARGE SCALE GENOMIC DNA]</scope>
    <source>
        <strain evidence="3">ATCC 36239 / CBS 767 / BCRC 21394 / JCM 1990 / NBRC 0083 / IGC 2968</strain>
    </source>
</reference>
<dbReference type="HOGENOM" id="CLU_099559_0_0_1"/>
<feature type="compositionally biased region" description="Basic and acidic residues" evidence="1">
    <location>
        <begin position="210"/>
        <end position="223"/>
    </location>
</feature>
<protein>
    <submittedName>
        <fullName evidence="2">DEHA2C13288p</fullName>
    </submittedName>
</protein>